<dbReference type="SUPFAM" id="SSF51445">
    <property type="entry name" value="(Trans)glycosidases"/>
    <property type="match status" value="1"/>
</dbReference>
<dbReference type="PROSITE" id="PS51910">
    <property type="entry name" value="GH18_2"/>
    <property type="match status" value="1"/>
</dbReference>
<evidence type="ECO:0000256" key="4">
    <source>
        <dbReference type="ARBA" id="ARBA00023277"/>
    </source>
</evidence>
<dbReference type="SUPFAM" id="SSF51055">
    <property type="entry name" value="Carbohydrate binding domain"/>
    <property type="match status" value="1"/>
</dbReference>
<dbReference type="InterPro" id="IPR050542">
    <property type="entry name" value="Glycosyl_Hydrlase18_Chitinase"/>
</dbReference>
<dbReference type="PANTHER" id="PTHR45708:SF49">
    <property type="entry name" value="ENDOCHITINASE"/>
    <property type="match status" value="1"/>
</dbReference>
<evidence type="ECO:0000256" key="1">
    <source>
        <dbReference type="ARBA" id="ARBA00009121"/>
    </source>
</evidence>
<evidence type="ECO:0000256" key="2">
    <source>
        <dbReference type="ARBA" id="ARBA00012729"/>
    </source>
</evidence>
<dbReference type="PANTHER" id="PTHR45708">
    <property type="entry name" value="ENDOCHITINASE"/>
    <property type="match status" value="1"/>
</dbReference>
<keyword evidence="5 6" id="KW-0326">Glycosidase</keyword>
<dbReference type="Gene3D" id="3.20.20.80">
    <property type="entry name" value="Glycosidases"/>
    <property type="match status" value="1"/>
</dbReference>
<dbReference type="InterPro" id="IPR011583">
    <property type="entry name" value="Chitinase_II/V-like_cat"/>
</dbReference>
<dbReference type="Pfam" id="PF02839">
    <property type="entry name" value="CBM_5_12"/>
    <property type="match status" value="1"/>
</dbReference>
<dbReference type="InterPro" id="IPR001223">
    <property type="entry name" value="Glyco_hydro18_cat"/>
</dbReference>
<dbReference type="CDD" id="cd12214">
    <property type="entry name" value="ChiA1_BD"/>
    <property type="match status" value="1"/>
</dbReference>
<accession>A0A1C9J7J5</accession>
<sequence precursor="true">MTRKCKKLVSIFAAVLLFVSIIPIKAVSAAQSLGERLLVGYWHNFDNGTGIINLRDVSDKWDVINVAFGETYSDRAVVEFTPCYDEEQFISDVQYIKSKGKKVILSIGGQNGVVLLPDATAKEKFVKSICGLVDKYGFDGLDIDLESGISLQASDTDFKNPKTPQIVNLISGVREISDKYGSNFIISMAPETAYVQGGITAYGNIWGAYLPIIYGLRDKLTYIHVQHYNAGGNQGLDGVTYTQGTADYEVAMAEMLLYGFPIAGNSNNMFPALREDQVMIGLPATQAAAPSGGYINPTEMKKALDYLIKGVSYGGSYKLANGKGYPAFRGLMTWSINWDAKNNFEFSNNYRDYFDKLTPVQNTLKAATLSVSNINNGSYTLTATVPSRNTATSYKILEGTMEISTGTLTAGNSKDTIITKSLSNKENGQYEYTMVLNDGTNSVASNKVVVKVEPQPELTLKAATLSASAVNNGNYTLSAIVPEYNKATSYKILEGSIEVASGTLNAGNSEQVTLTKKITNKEIGSYNYTVVLYEGANSVISNKVTVVVENYTPEVQAWAAYVAYKNGDIVSYNGSNYVCRQAHTSLPGWEPTNVAALWQKQ</sequence>
<dbReference type="EMBL" id="KX353699">
    <property type="protein sequence ID" value="AOP17663.1"/>
    <property type="molecule type" value="Genomic_DNA"/>
</dbReference>
<dbReference type="SMART" id="SM00636">
    <property type="entry name" value="Glyco_18"/>
    <property type="match status" value="1"/>
</dbReference>
<dbReference type="InterPro" id="IPR036573">
    <property type="entry name" value="CBM_sf_5/12"/>
</dbReference>
<dbReference type="InterPro" id="IPR014756">
    <property type="entry name" value="Ig_E-set"/>
</dbReference>
<dbReference type="Pfam" id="PF00704">
    <property type="entry name" value="Glyco_hydro_18"/>
    <property type="match status" value="1"/>
</dbReference>
<evidence type="ECO:0000259" key="7">
    <source>
        <dbReference type="PROSITE" id="PS51910"/>
    </source>
</evidence>
<comment type="similarity">
    <text evidence="1">Belongs to the glycosyl hydrolase 18 family. Chitinase class II subfamily.</text>
</comment>
<keyword evidence="3 6" id="KW-0378">Hydrolase</keyword>
<dbReference type="AlphaFoldDB" id="A0A1C9J7J5"/>
<dbReference type="CDD" id="cd02871">
    <property type="entry name" value="GH18_chitinase_D-like"/>
    <property type="match status" value="1"/>
</dbReference>
<dbReference type="SUPFAM" id="SSF81296">
    <property type="entry name" value="E set domains"/>
    <property type="match status" value="1"/>
</dbReference>
<dbReference type="Gene3D" id="2.60.40.10">
    <property type="entry name" value="Immunoglobulins"/>
    <property type="match status" value="1"/>
</dbReference>
<dbReference type="SMART" id="SM00495">
    <property type="entry name" value="ChtBD3"/>
    <property type="match status" value="1"/>
</dbReference>
<evidence type="ECO:0000256" key="5">
    <source>
        <dbReference type="ARBA" id="ARBA00023295"/>
    </source>
</evidence>
<protein>
    <recommendedName>
        <fullName evidence="2">chitinase</fullName>
        <ecNumber evidence="2">3.2.1.14</ecNumber>
    </recommendedName>
</protein>
<reference evidence="8" key="1">
    <citation type="submission" date="2016-06" db="EMBL/GenBank/DDBJ databases">
        <title>Key exochitinase Chit62J4 of human commensal bacterium Clostridium paraputrificum J4 shows stimulation of activity by monosaccharides; isolation, sequencing and characterization of a four-domain chitinase.</title>
        <authorList>
            <person name="Dohnalek J."/>
            <person name="Duskova J."/>
            <person name="Tiscenko G."/>
            <person name="Skalova T."/>
            <person name="Novak P."/>
            <person name="Fejfarova K."/>
            <person name="Simunek J."/>
        </authorList>
    </citation>
    <scope>NUCLEOTIDE SEQUENCE</scope>
    <source>
        <strain evidence="8">J4</strain>
    </source>
</reference>
<evidence type="ECO:0000256" key="3">
    <source>
        <dbReference type="ARBA" id="ARBA00022801"/>
    </source>
</evidence>
<dbReference type="GO" id="GO:0005975">
    <property type="term" value="P:carbohydrate metabolic process"/>
    <property type="evidence" value="ECO:0007669"/>
    <property type="project" value="InterPro"/>
</dbReference>
<dbReference type="EC" id="3.2.1.14" evidence="2"/>
<name>A0A1C9J7J5_9CLOT</name>
<evidence type="ECO:0000256" key="6">
    <source>
        <dbReference type="RuleBase" id="RU000489"/>
    </source>
</evidence>
<evidence type="ECO:0000313" key="8">
    <source>
        <dbReference type="EMBL" id="AOP17663.1"/>
    </source>
</evidence>
<keyword evidence="4" id="KW-0119">Carbohydrate metabolism</keyword>
<organism evidence="8">
    <name type="scientific">Clostridium paraputrificum</name>
    <dbReference type="NCBI Taxonomy" id="29363"/>
    <lineage>
        <taxon>Bacteria</taxon>
        <taxon>Bacillati</taxon>
        <taxon>Bacillota</taxon>
        <taxon>Clostridia</taxon>
        <taxon>Eubacteriales</taxon>
        <taxon>Clostridiaceae</taxon>
        <taxon>Clostridium</taxon>
    </lineage>
</organism>
<dbReference type="InterPro" id="IPR013783">
    <property type="entry name" value="Ig-like_fold"/>
</dbReference>
<dbReference type="InterPro" id="IPR003610">
    <property type="entry name" value="CBM5/12"/>
</dbReference>
<dbReference type="PROSITE" id="PS01095">
    <property type="entry name" value="GH18_1"/>
    <property type="match status" value="1"/>
</dbReference>
<feature type="domain" description="GH18" evidence="7">
    <location>
        <begin position="36"/>
        <end position="357"/>
    </location>
</feature>
<dbReference type="InterPro" id="IPR017853">
    <property type="entry name" value="GH"/>
</dbReference>
<dbReference type="GO" id="GO:0008061">
    <property type="term" value="F:chitin binding"/>
    <property type="evidence" value="ECO:0007669"/>
    <property type="project" value="InterPro"/>
</dbReference>
<dbReference type="GO" id="GO:0030246">
    <property type="term" value="F:carbohydrate binding"/>
    <property type="evidence" value="ECO:0007669"/>
    <property type="project" value="InterPro"/>
</dbReference>
<dbReference type="GO" id="GO:0005576">
    <property type="term" value="C:extracellular region"/>
    <property type="evidence" value="ECO:0007669"/>
    <property type="project" value="InterPro"/>
</dbReference>
<dbReference type="GO" id="GO:0008843">
    <property type="term" value="F:endochitinase activity"/>
    <property type="evidence" value="ECO:0007669"/>
    <property type="project" value="UniProtKB-EC"/>
</dbReference>
<dbReference type="InterPro" id="IPR001579">
    <property type="entry name" value="Glyco_hydro_18_chit_AS"/>
</dbReference>
<proteinExistence type="inferred from homology"/>
<dbReference type="Gene3D" id="2.10.10.20">
    <property type="entry name" value="Carbohydrate-binding module superfamily 5/12"/>
    <property type="match status" value="1"/>
</dbReference>